<dbReference type="AlphaFoldDB" id="A0A450YL99"/>
<dbReference type="SUPFAM" id="SSF53474">
    <property type="entry name" value="alpha/beta-Hydrolases"/>
    <property type="match status" value="1"/>
</dbReference>
<proteinExistence type="predicted"/>
<dbReference type="EMBL" id="CAADFT010000018">
    <property type="protein sequence ID" value="VFK42286.1"/>
    <property type="molecule type" value="Genomic_DNA"/>
</dbReference>
<evidence type="ECO:0000313" key="1">
    <source>
        <dbReference type="EMBL" id="VFK42286.1"/>
    </source>
</evidence>
<organism evidence="1">
    <name type="scientific">Candidatus Kentrum sp. TC</name>
    <dbReference type="NCBI Taxonomy" id="2126339"/>
    <lineage>
        <taxon>Bacteria</taxon>
        <taxon>Pseudomonadati</taxon>
        <taxon>Pseudomonadota</taxon>
        <taxon>Gammaproteobacteria</taxon>
        <taxon>Candidatus Kentrum</taxon>
    </lineage>
</organism>
<gene>
    <name evidence="1" type="ORF">BECKTC1821E_GA0114239_101812</name>
</gene>
<sequence>MTRKYNSPRRLGSLISAAFSRYRKNISSERTSVCAKTHPLSLLARSADMFFLSMLTACSLVSPLDDTRQADRLAGAAGWRKQQLATPHFDLLSYVPDTQRPKRRVLTVYIEGDGRAWLSTHRISPNPTPRNPLALKLALRHPSDQAVAYLARPCQYGNRATLPPCRPEYWSVKRFAPEVIEASRTAVDRLKRRIGAERVVLVGYSGGGTVAALLAARRRDVAELITVDGNLDHRISSKHHSVSLLRGSLNPADEWRALRDIPQRHLVGRSDRIVPPLVARAYQRRFPEGRRPPVRVIAEFDHHCCWEEHWPRLLGYRAKGSKSLSNL</sequence>
<accession>A0A450YL99</accession>
<reference evidence="1" key="1">
    <citation type="submission" date="2019-02" db="EMBL/GenBank/DDBJ databases">
        <authorList>
            <person name="Gruber-Vodicka R. H."/>
            <person name="Seah K. B. B."/>
        </authorList>
    </citation>
    <scope>NUCLEOTIDE SEQUENCE</scope>
    <source>
        <strain evidence="1">BECK_BZ125</strain>
    </source>
</reference>
<dbReference type="GO" id="GO:0016787">
    <property type="term" value="F:hydrolase activity"/>
    <property type="evidence" value="ECO:0007669"/>
    <property type="project" value="UniProtKB-KW"/>
</dbReference>
<name>A0A450YL99_9GAMM</name>
<protein>
    <submittedName>
        <fullName evidence="1">Alpha/beta superfamily hydrolase</fullName>
    </submittedName>
</protein>
<dbReference type="Gene3D" id="3.40.50.1820">
    <property type="entry name" value="alpha/beta hydrolase"/>
    <property type="match status" value="1"/>
</dbReference>
<keyword evidence="1" id="KW-0378">Hydrolase</keyword>
<dbReference type="InterPro" id="IPR029058">
    <property type="entry name" value="AB_hydrolase_fold"/>
</dbReference>